<dbReference type="InterPro" id="IPR022742">
    <property type="entry name" value="Hydrolase_4"/>
</dbReference>
<dbReference type="InterPro" id="IPR000639">
    <property type="entry name" value="Epox_hydrolase-like"/>
</dbReference>
<accession>A0A2P8HYS1</accession>
<sequence length="277" mass="31576">MAEIDGVKLHTEWYDSLGAHDAAPRFVFLLVHGIFSTTFSFQALIPKLQAYGDVLAVDLPGFGQSEKGMKYHHSYDQMGRTLEKLIAEKTADRPVIAVGHSMGGQVVLRLARQQPQRLKGMILLAPSAELPKSPRLFRMMTRFPFFTLWLRNYVQKKDPYTVLKTVVHDESLVTKAQAEIYAEPLKDRRFYHSLKRLIREREGDLSEREYKAIKIPALILWGENDRVLPVQSGERLAAALPDAVFYTLKSTGHLISEESPETVVTYIDAFLNERFNV</sequence>
<evidence type="ECO:0000259" key="1">
    <source>
        <dbReference type="Pfam" id="PF12146"/>
    </source>
</evidence>
<dbReference type="InterPro" id="IPR029058">
    <property type="entry name" value="AB_hydrolase_fold"/>
</dbReference>
<gene>
    <name evidence="2" type="ORF">B0H94_101249</name>
</gene>
<reference evidence="2 3" key="1">
    <citation type="submission" date="2018-03" db="EMBL/GenBank/DDBJ databases">
        <title>Genomic Encyclopedia of Type Strains, Phase III (KMG-III): the genomes of soil and plant-associated and newly described type strains.</title>
        <authorList>
            <person name="Whitman W."/>
        </authorList>
    </citation>
    <scope>NUCLEOTIDE SEQUENCE [LARGE SCALE GENOMIC DNA]</scope>
    <source>
        <strain evidence="2 3">CGMCC 1.07653</strain>
    </source>
</reference>
<dbReference type="PANTHER" id="PTHR46438:SF11">
    <property type="entry name" value="LIPASE-RELATED"/>
    <property type="match status" value="1"/>
</dbReference>
<dbReference type="AlphaFoldDB" id="A0A2P8HYS1"/>
<dbReference type="PRINTS" id="PR00111">
    <property type="entry name" value="ABHYDROLASE"/>
</dbReference>
<evidence type="ECO:0000313" key="3">
    <source>
        <dbReference type="Proteomes" id="UP000242310"/>
    </source>
</evidence>
<dbReference type="Pfam" id="PF12146">
    <property type="entry name" value="Hydrolase_4"/>
    <property type="match status" value="1"/>
</dbReference>
<dbReference type="RefSeq" id="WP_106587405.1">
    <property type="nucleotide sequence ID" value="NZ_PYAV01000001.1"/>
</dbReference>
<dbReference type="PRINTS" id="PR00412">
    <property type="entry name" value="EPOXHYDRLASE"/>
</dbReference>
<keyword evidence="3" id="KW-1185">Reference proteome</keyword>
<dbReference type="OrthoDB" id="9797695at2"/>
<comment type="caution">
    <text evidence="2">The sequence shown here is derived from an EMBL/GenBank/DDBJ whole genome shotgun (WGS) entry which is preliminary data.</text>
</comment>
<organism evidence="2 3">
    <name type="scientific">Salsuginibacillus halophilus</name>
    <dbReference type="NCBI Taxonomy" id="517424"/>
    <lineage>
        <taxon>Bacteria</taxon>
        <taxon>Bacillati</taxon>
        <taxon>Bacillota</taxon>
        <taxon>Bacilli</taxon>
        <taxon>Bacillales</taxon>
        <taxon>Bacillaceae</taxon>
        <taxon>Salsuginibacillus</taxon>
    </lineage>
</organism>
<feature type="domain" description="Serine aminopeptidase S33" evidence="1">
    <location>
        <begin position="23"/>
        <end position="257"/>
    </location>
</feature>
<name>A0A2P8HYS1_9BACI</name>
<protein>
    <submittedName>
        <fullName evidence="2">Pimeloyl-ACP methyl ester carboxylesterase</fullName>
    </submittedName>
</protein>
<proteinExistence type="predicted"/>
<dbReference type="GO" id="GO:0003824">
    <property type="term" value="F:catalytic activity"/>
    <property type="evidence" value="ECO:0007669"/>
    <property type="project" value="InterPro"/>
</dbReference>
<dbReference type="SUPFAM" id="SSF53474">
    <property type="entry name" value="alpha/beta-Hydrolases"/>
    <property type="match status" value="1"/>
</dbReference>
<dbReference type="EMBL" id="PYAV01000001">
    <property type="protein sequence ID" value="PSL51335.1"/>
    <property type="molecule type" value="Genomic_DNA"/>
</dbReference>
<dbReference type="PANTHER" id="PTHR46438">
    <property type="entry name" value="ALPHA/BETA-HYDROLASES SUPERFAMILY PROTEIN"/>
    <property type="match status" value="1"/>
</dbReference>
<dbReference type="InterPro" id="IPR000073">
    <property type="entry name" value="AB_hydrolase_1"/>
</dbReference>
<dbReference type="Proteomes" id="UP000242310">
    <property type="component" value="Unassembled WGS sequence"/>
</dbReference>
<dbReference type="Gene3D" id="3.40.50.1820">
    <property type="entry name" value="alpha/beta hydrolase"/>
    <property type="match status" value="1"/>
</dbReference>
<evidence type="ECO:0000313" key="2">
    <source>
        <dbReference type="EMBL" id="PSL51335.1"/>
    </source>
</evidence>